<name>A0A6P7GLW1_DIAVI</name>
<dbReference type="AlphaFoldDB" id="A0A6P7GLW1"/>
<accession>A0A6P7GLW1</accession>
<protein>
    <submittedName>
        <fullName evidence="1">Uncharacterized protein LOC114339740</fullName>
    </submittedName>
</protein>
<reference evidence="1" key="1">
    <citation type="submission" date="2025-08" db="UniProtKB">
        <authorList>
            <consortium name="RefSeq"/>
        </authorList>
    </citation>
    <scope>IDENTIFICATION</scope>
</reference>
<organism evidence="1">
    <name type="scientific">Diabrotica virgifera virgifera</name>
    <name type="common">western corn rootworm</name>
    <dbReference type="NCBI Taxonomy" id="50390"/>
    <lineage>
        <taxon>Eukaryota</taxon>
        <taxon>Metazoa</taxon>
        <taxon>Ecdysozoa</taxon>
        <taxon>Arthropoda</taxon>
        <taxon>Hexapoda</taxon>
        <taxon>Insecta</taxon>
        <taxon>Pterygota</taxon>
        <taxon>Neoptera</taxon>
        <taxon>Endopterygota</taxon>
        <taxon>Coleoptera</taxon>
        <taxon>Polyphaga</taxon>
        <taxon>Cucujiformia</taxon>
        <taxon>Chrysomeloidea</taxon>
        <taxon>Chrysomelidae</taxon>
        <taxon>Galerucinae</taxon>
        <taxon>Diabroticina</taxon>
        <taxon>Diabroticites</taxon>
        <taxon>Diabrotica</taxon>
    </lineage>
</organism>
<gene>
    <name evidence="1" type="primary">LOC114339740</name>
</gene>
<evidence type="ECO:0000313" key="1">
    <source>
        <dbReference type="RefSeq" id="XP_028146213.1"/>
    </source>
</evidence>
<dbReference type="RefSeq" id="XP_028146213.1">
    <property type="nucleotide sequence ID" value="XM_028290412.1"/>
</dbReference>
<proteinExistence type="predicted"/>
<dbReference type="InParanoid" id="A0A6P7GLW1"/>
<sequence>MEVKQEISEETCKIEMEYNDMDDALLDDFKCEIQEESKEQSTHDDTYDVDLKKCPIKIEIEHGNKLDPFEENQKTEKGLMLDPKLSWEDQIDKVTSTLSSRCYVIRNIRDTVSFHILKLMYYGLVQSVLQYCLIFRGSSPYMNRAFISQKNTTNYV</sequence>